<reference evidence="1 2" key="1">
    <citation type="submission" date="2016-07" db="EMBL/GenBank/DDBJ databases">
        <title>Comparative genomics of the Campylobacter concisus group.</title>
        <authorList>
            <person name="Miller W.G."/>
            <person name="Yee E."/>
            <person name="Chapman M.H."/>
            <person name="Huynh S."/>
            <person name="Bono J.L."/>
            <person name="On S.L.W."/>
            <person name="StLeger J."/>
            <person name="Foster G."/>
            <person name="Parker C.T."/>
        </authorList>
    </citation>
    <scope>NUCLEOTIDE SEQUENCE [LARGE SCALE GENOMIC DNA]</scope>
    <source>
        <strain evidence="1 2">ATCC 33238</strain>
    </source>
</reference>
<proteinExistence type="predicted"/>
<evidence type="ECO:0000313" key="1">
    <source>
        <dbReference type="EMBL" id="QCD46058.1"/>
    </source>
</evidence>
<dbReference type="AlphaFoldDB" id="A0A6G5QK35"/>
<evidence type="ECO:0000313" key="2">
    <source>
        <dbReference type="Proteomes" id="UP000502377"/>
    </source>
</evidence>
<dbReference type="EMBL" id="CP012543">
    <property type="protein sequence ID" value="QCD46058.1"/>
    <property type="molecule type" value="Genomic_DNA"/>
</dbReference>
<protein>
    <submittedName>
        <fullName evidence="1">Putative DUF507 domain protein</fullName>
    </submittedName>
</protein>
<sequence>MRIKLPHTPYIAHKIAIDLLKSGFVNLTRGVEPVAACAKEILDNDLQKEKALEERVNEVLTENEDDMESMQVDRKNMFWLVKKKLAKEYGVILAYEDRFSNVAHLVLESAWKKGLIDYTVSENRIKNIIYGSIEEYLKTYEILQDVVIDKIEGYKRKLIPGTEEYDIVFERLYEDELRKRGML</sequence>
<dbReference type="InterPro" id="IPR007463">
    <property type="entry name" value="DUF507"/>
</dbReference>
<dbReference type="Proteomes" id="UP000502377">
    <property type="component" value="Chromosome"/>
</dbReference>
<dbReference type="Pfam" id="PF04368">
    <property type="entry name" value="DUF507"/>
    <property type="match status" value="1"/>
</dbReference>
<dbReference type="KEGG" id="crx:CRECT_0361"/>
<dbReference type="RefSeq" id="WP_004318780.1">
    <property type="nucleotide sequence ID" value="NZ_CAJPTG010000090.1"/>
</dbReference>
<accession>A0A6G5QK35</accession>
<organism evidence="1 2">
    <name type="scientific">Campylobacter rectus</name>
    <name type="common">Wolinella recta</name>
    <dbReference type="NCBI Taxonomy" id="203"/>
    <lineage>
        <taxon>Bacteria</taxon>
        <taxon>Pseudomonadati</taxon>
        <taxon>Campylobacterota</taxon>
        <taxon>Epsilonproteobacteria</taxon>
        <taxon>Campylobacterales</taxon>
        <taxon>Campylobacteraceae</taxon>
        <taxon>Campylobacter</taxon>
    </lineage>
</organism>
<gene>
    <name evidence="1" type="ORF">CRECT_0361</name>
</gene>
<name>A0A6G5QK35_CAMRE</name>